<reference evidence="6 7" key="1">
    <citation type="submission" date="2024-10" db="EMBL/GenBank/DDBJ databases">
        <title>The Natural Products Discovery Center: Release of the First 8490 Sequenced Strains for Exploring Actinobacteria Biosynthetic Diversity.</title>
        <authorList>
            <person name="Kalkreuter E."/>
            <person name="Kautsar S.A."/>
            <person name="Yang D."/>
            <person name="Bader C.D."/>
            <person name="Teijaro C.N."/>
            <person name="Fluegel L."/>
            <person name="Davis C.M."/>
            <person name="Simpson J.R."/>
            <person name="Lauterbach L."/>
            <person name="Steele A.D."/>
            <person name="Gui C."/>
            <person name="Meng S."/>
            <person name="Li G."/>
            <person name="Viehrig K."/>
            <person name="Ye F."/>
            <person name="Su P."/>
            <person name="Kiefer A.F."/>
            <person name="Nichols A."/>
            <person name="Cepeda A.J."/>
            <person name="Yan W."/>
            <person name="Fan B."/>
            <person name="Jiang Y."/>
            <person name="Adhikari A."/>
            <person name="Zheng C.-J."/>
            <person name="Schuster L."/>
            <person name="Cowan T.M."/>
            <person name="Smanski M.J."/>
            <person name="Chevrette M.G."/>
            <person name="De Carvalho L.P.S."/>
            <person name="Shen B."/>
        </authorList>
    </citation>
    <scope>NUCLEOTIDE SEQUENCE [LARGE SCALE GENOMIC DNA]</scope>
    <source>
        <strain evidence="6 7">NPDC005497</strain>
    </source>
</reference>
<dbReference type="RefSeq" id="WP_389835883.1">
    <property type="nucleotide sequence ID" value="NZ_JBIAJP010000025.1"/>
</dbReference>
<evidence type="ECO:0000256" key="3">
    <source>
        <dbReference type="ARBA" id="ARBA00023118"/>
    </source>
</evidence>
<keyword evidence="3" id="KW-0051">Antiviral defense</keyword>
<dbReference type="InterPro" id="IPR038257">
    <property type="entry name" value="CRISPR-assoc_Cas3_HD_sf"/>
</dbReference>
<gene>
    <name evidence="6" type="ORF">ACFYQT_41215</name>
</gene>
<evidence type="ECO:0000259" key="5">
    <source>
        <dbReference type="Pfam" id="PF18019"/>
    </source>
</evidence>
<evidence type="ECO:0000313" key="6">
    <source>
        <dbReference type="EMBL" id="MFF0009805.1"/>
    </source>
</evidence>
<evidence type="ECO:0000256" key="1">
    <source>
        <dbReference type="ARBA" id="ARBA00022723"/>
    </source>
</evidence>
<accession>A0ABW6NDD0</accession>
<evidence type="ECO:0000256" key="4">
    <source>
        <dbReference type="SAM" id="MobiDB-lite"/>
    </source>
</evidence>
<proteinExistence type="predicted"/>
<organism evidence="6 7">
    <name type="scientific">Streptomyces tibetensis</name>
    <dbReference type="NCBI Taxonomy" id="2382123"/>
    <lineage>
        <taxon>Bacteria</taxon>
        <taxon>Bacillati</taxon>
        <taxon>Actinomycetota</taxon>
        <taxon>Actinomycetes</taxon>
        <taxon>Kitasatosporales</taxon>
        <taxon>Streptomycetaceae</taxon>
        <taxon>Streptomyces</taxon>
    </lineage>
</organism>
<keyword evidence="2" id="KW-0378">Hydrolase</keyword>
<dbReference type="Pfam" id="PF18019">
    <property type="entry name" value="Cas3_HD"/>
    <property type="match status" value="1"/>
</dbReference>
<dbReference type="Gene3D" id="1.10.3210.30">
    <property type="match status" value="1"/>
</dbReference>
<protein>
    <submittedName>
        <fullName evidence="6">HD domain-containing protein</fullName>
    </submittedName>
</protein>
<dbReference type="EMBL" id="JBIAJP010000025">
    <property type="protein sequence ID" value="MFF0009805.1"/>
    <property type="molecule type" value="Genomic_DNA"/>
</dbReference>
<keyword evidence="7" id="KW-1185">Reference proteome</keyword>
<comment type="caution">
    <text evidence="6">The sequence shown here is derived from an EMBL/GenBank/DDBJ whole genome shotgun (WGS) entry which is preliminary data.</text>
</comment>
<dbReference type="InterPro" id="IPR006483">
    <property type="entry name" value="CRISPR-assoc_Cas3_HD"/>
</dbReference>
<evidence type="ECO:0000256" key="2">
    <source>
        <dbReference type="ARBA" id="ARBA00022801"/>
    </source>
</evidence>
<name>A0ABW6NDD0_9ACTN</name>
<feature type="domain" description="HD Cas3-type" evidence="5">
    <location>
        <begin position="15"/>
        <end position="60"/>
    </location>
</feature>
<sequence length="86" mass="9183">MGLSPGAVERVSRLWGKSAARHGGRKHLLLGHLLDTAAVAGVMWDWYVSAALRRRLPAGTGPGRPPIATNLHLGRLLHGSHRAPTP</sequence>
<evidence type="ECO:0000313" key="7">
    <source>
        <dbReference type="Proteomes" id="UP001601422"/>
    </source>
</evidence>
<keyword evidence="1" id="KW-0479">Metal-binding</keyword>
<feature type="region of interest" description="Disordered" evidence="4">
    <location>
        <begin position="58"/>
        <end position="86"/>
    </location>
</feature>
<dbReference type="Proteomes" id="UP001601422">
    <property type="component" value="Unassembled WGS sequence"/>
</dbReference>